<feature type="compositionally biased region" description="Low complexity" evidence="1">
    <location>
        <begin position="309"/>
        <end position="331"/>
    </location>
</feature>
<dbReference type="OrthoDB" id="5413703at2759"/>
<dbReference type="AlphaFoldDB" id="A0A9W9NU15"/>
<dbReference type="EMBL" id="JAPQKS010000005">
    <property type="protein sequence ID" value="KAJ5225988.1"/>
    <property type="molecule type" value="Genomic_DNA"/>
</dbReference>
<proteinExistence type="predicted"/>
<feature type="compositionally biased region" description="Basic and acidic residues" evidence="1">
    <location>
        <begin position="295"/>
        <end position="307"/>
    </location>
</feature>
<feature type="compositionally biased region" description="Basic and acidic residues" evidence="1">
    <location>
        <begin position="335"/>
        <end position="353"/>
    </location>
</feature>
<feature type="region of interest" description="Disordered" evidence="1">
    <location>
        <begin position="187"/>
        <end position="411"/>
    </location>
</feature>
<feature type="compositionally biased region" description="Low complexity" evidence="1">
    <location>
        <begin position="275"/>
        <end position="290"/>
    </location>
</feature>
<feature type="compositionally biased region" description="Basic and acidic residues" evidence="1">
    <location>
        <begin position="220"/>
        <end position="229"/>
    </location>
</feature>
<dbReference type="Proteomes" id="UP001150941">
    <property type="component" value="Unassembled WGS sequence"/>
</dbReference>
<feature type="compositionally biased region" description="Basic and acidic residues" evidence="1">
    <location>
        <begin position="187"/>
        <end position="198"/>
    </location>
</feature>
<comment type="caution">
    <text evidence="3">The sequence shown here is derived from an EMBL/GenBank/DDBJ whole genome shotgun (WGS) entry which is preliminary data.</text>
</comment>
<evidence type="ECO:0000256" key="1">
    <source>
        <dbReference type="SAM" id="MobiDB-lite"/>
    </source>
</evidence>
<evidence type="ECO:0000313" key="4">
    <source>
        <dbReference type="Proteomes" id="UP001150941"/>
    </source>
</evidence>
<protein>
    <recommendedName>
        <fullName evidence="2">DUF7514 domain-containing protein</fullName>
    </recommendedName>
</protein>
<dbReference type="Pfam" id="PF24355">
    <property type="entry name" value="DUF7514"/>
    <property type="match status" value="1"/>
</dbReference>
<keyword evidence="4" id="KW-1185">Reference proteome</keyword>
<reference evidence="3" key="1">
    <citation type="submission" date="2022-11" db="EMBL/GenBank/DDBJ databases">
        <authorList>
            <person name="Petersen C."/>
        </authorList>
    </citation>
    <scope>NUCLEOTIDE SEQUENCE</scope>
    <source>
        <strain evidence="3">IBT 19713</strain>
    </source>
</reference>
<evidence type="ECO:0000259" key="2">
    <source>
        <dbReference type="Pfam" id="PF24355"/>
    </source>
</evidence>
<accession>A0A9W9NU15</accession>
<feature type="compositionally biased region" description="Polar residues" evidence="1">
    <location>
        <begin position="199"/>
        <end position="219"/>
    </location>
</feature>
<dbReference type="RefSeq" id="XP_058329399.1">
    <property type="nucleotide sequence ID" value="XM_058476509.1"/>
</dbReference>
<organism evidence="3 4">
    <name type="scientific">Penicillium chermesinum</name>
    <dbReference type="NCBI Taxonomy" id="63820"/>
    <lineage>
        <taxon>Eukaryota</taxon>
        <taxon>Fungi</taxon>
        <taxon>Dikarya</taxon>
        <taxon>Ascomycota</taxon>
        <taxon>Pezizomycotina</taxon>
        <taxon>Eurotiomycetes</taxon>
        <taxon>Eurotiomycetidae</taxon>
        <taxon>Eurotiales</taxon>
        <taxon>Aspergillaceae</taxon>
        <taxon>Penicillium</taxon>
    </lineage>
</organism>
<name>A0A9W9NU15_9EURO</name>
<dbReference type="InterPro" id="IPR055936">
    <property type="entry name" value="DUF7514"/>
</dbReference>
<reference evidence="3" key="2">
    <citation type="journal article" date="2023" name="IMA Fungus">
        <title>Comparative genomic study of the Penicillium genus elucidates a diverse pangenome and 15 lateral gene transfer events.</title>
        <authorList>
            <person name="Petersen C."/>
            <person name="Sorensen T."/>
            <person name="Nielsen M.R."/>
            <person name="Sondergaard T.E."/>
            <person name="Sorensen J.L."/>
            <person name="Fitzpatrick D.A."/>
            <person name="Frisvad J.C."/>
            <person name="Nielsen K.L."/>
        </authorList>
    </citation>
    <scope>NUCLEOTIDE SEQUENCE</scope>
    <source>
        <strain evidence="3">IBT 19713</strain>
    </source>
</reference>
<feature type="compositionally biased region" description="Polar residues" evidence="1">
    <location>
        <begin position="358"/>
        <end position="369"/>
    </location>
</feature>
<gene>
    <name evidence="3" type="ORF">N7468_007213</name>
</gene>
<dbReference type="GeneID" id="83203812"/>
<dbReference type="PANTHER" id="PTHR39611">
    <property type="entry name" value="HYDROXYPROLINE-RICH GLYCOPROTEIN DZ-HRGP-RELATED"/>
    <property type="match status" value="1"/>
</dbReference>
<feature type="domain" description="DUF7514" evidence="2">
    <location>
        <begin position="11"/>
        <end position="167"/>
    </location>
</feature>
<sequence>MTTLEKIWGKLFEDGKPTKRLGQFLRGIALHLIEDYPPGNTLVVTPEKMQRFYRETAVPGDNYPWHDIFDDRTSSISRLFRGVQAEHHLVQLDNLKERPDVPGLTPKGFERWATIMIQCHPDREYERLQKAVLHMPISNPDDRKERFPKEIPRRLFPDVADLQLRQETGDYIIEHCGVNLPRITDEERAQAQHAKKPDTSSSASNGTANIPASNGTSPLERTHSYERGRPRATVSTSAIIDDEEDVVSSTPIERERKPYSANPGLGKVYDEGNGPRSSTTSFSTSRPEPSGSGHRAQEKYDRGRESLYGRSGSGATSSRRFSRGSRSSSRSVKNRAGDYRHSASELLERDHAPRYSSDFYSESPVSLTTDADDSRRHRGSAVYRNSRDGEEYYRGMAGGQGGGPVDYKYYH</sequence>
<dbReference type="PANTHER" id="PTHR39611:SF1">
    <property type="entry name" value="HYDROXYPROLINE-RICH GLYCOPROTEIN DZ-HRGP"/>
    <property type="match status" value="1"/>
</dbReference>
<evidence type="ECO:0000313" key="3">
    <source>
        <dbReference type="EMBL" id="KAJ5225988.1"/>
    </source>
</evidence>